<evidence type="ECO:0000256" key="4">
    <source>
        <dbReference type="ARBA" id="ARBA00023239"/>
    </source>
</evidence>
<comment type="caution">
    <text evidence="6">The sequence shown here is derived from an EMBL/GenBank/DDBJ whole genome shotgun (WGS) entry which is preliminary data.</text>
</comment>
<dbReference type="PROSITE" id="PS01244">
    <property type="entry name" value="ACONITASE_2"/>
    <property type="match status" value="1"/>
</dbReference>
<dbReference type="PANTHER" id="PTHR43822">
    <property type="entry name" value="HOMOACONITASE, MITOCHONDRIAL-RELATED"/>
    <property type="match status" value="1"/>
</dbReference>
<gene>
    <name evidence="6" type="ORF">GP486_006752</name>
</gene>
<evidence type="ECO:0000259" key="5">
    <source>
        <dbReference type="Pfam" id="PF00330"/>
    </source>
</evidence>
<protein>
    <recommendedName>
        <fullName evidence="5">Aconitase/3-isopropylmalate dehydratase large subunit alpha/beta/alpha domain-containing protein</fullName>
    </recommendedName>
</protein>
<dbReference type="InterPro" id="IPR018136">
    <property type="entry name" value="Aconitase_4Fe-4S_BS"/>
</dbReference>
<organism evidence="6 7">
    <name type="scientific">Trichoglossum hirsutum</name>
    <dbReference type="NCBI Taxonomy" id="265104"/>
    <lineage>
        <taxon>Eukaryota</taxon>
        <taxon>Fungi</taxon>
        <taxon>Dikarya</taxon>
        <taxon>Ascomycota</taxon>
        <taxon>Pezizomycotina</taxon>
        <taxon>Geoglossomycetes</taxon>
        <taxon>Geoglossales</taxon>
        <taxon>Geoglossaceae</taxon>
        <taxon>Trichoglossum</taxon>
    </lineage>
</organism>
<evidence type="ECO:0000313" key="7">
    <source>
        <dbReference type="Proteomes" id="UP000750711"/>
    </source>
</evidence>
<feature type="domain" description="Aconitase/3-isopropylmalate dehydratase large subunit alpha/beta/alpha" evidence="5">
    <location>
        <begin position="1"/>
        <end position="118"/>
    </location>
</feature>
<dbReference type="InterPro" id="IPR015928">
    <property type="entry name" value="Aconitase/3IPM_dehydase_swvl"/>
</dbReference>
<keyword evidence="2" id="KW-0408">Iron</keyword>
<dbReference type="InterPro" id="IPR015931">
    <property type="entry name" value="Acnase/IPM_dHydase_lsu_aba_1/3"/>
</dbReference>
<dbReference type="GO" id="GO:0016829">
    <property type="term" value="F:lyase activity"/>
    <property type="evidence" value="ECO:0007669"/>
    <property type="project" value="UniProtKB-KW"/>
</dbReference>
<dbReference type="InterPro" id="IPR001030">
    <property type="entry name" value="Acoase/IPM_deHydtase_lsu_aba"/>
</dbReference>
<dbReference type="Proteomes" id="UP000750711">
    <property type="component" value="Unassembled WGS sequence"/>
</dbReference>
<dbReference type="GO" id="GO:0051536">
    <property type="term" value="F:iron-sulfur cluster binding"/>
    <property type="evidence" value="ECO:0007669"/>
    <property type="project" value="UniProtKB-KW"/>
</dbReference>
<dbReference type="InterPro" id="IPR050067">
    <property type="entry name" value="IPM_dehydratase_rel_enz"/>
</dbReference>
<dbReference type="GO" id="GO:0019752">
    <property type="term" value="P:carboxylic acid metabolic process"/>
    <property type="evidence" value="ECO:0007669"/>
    <property type="project" value="UniProtKB-ARBA"/>
</dbReference>
<dbReference type="Gene3D" id="3.30.499.10">
    <property type="entry name" value="Aconitase, domain 3"/>
    <property type="match status" value="2"/>
</dbReference>
<dbReference type="GO" id="GO:0046872">
    <property type="term" value="F:metal ion binding"/>
    <property type="evidence" value="ECO:0007669"/>
    <property type="project" value="UniProtKB-KW"/>
</dbReference>
<reference evidence="6" key="1">
    <citation type="submission" date="2021-03" db="EMBL/GenBank/DDBJ databases">
        <title>Comparative genomics and phylogenomic investigation of the class Geoglossomycetes provide insights into ecological specialization and systematics.</title>
        <authorList>
            <person name="Melie T."/>
            <person name="Pirro S."/>
            <person name="Miller A.N."/>
            <person name="Quandt A."/>
        </authorList>
    </citation>
    <scope>NUCLEOTIDE SEQUENCE</scope>
    <source>
        <strain evidence="6">CAQ_001_2017</strain>
    </source>
</reference>
<dbReference type="Gene3D" id="3.20.19.10">
    <property type="entry name" value="Aconitase, domain 4"/>
    <property type="match status" value="1"/>
</dbReference>
<dbReference type="EMBL" id="JAGHQM010001622">
    <property type="protein sequence ID" value="KAH0553056.1"/>
    <property type="molecule type" value="Genomic_DNA"/>
</dbReference>
<name>A0A9P8I7J8_9PEZI</name>
<dbReference type="SUPFAM" id="SSF53732">
    <property type="entry name" value="Aconitase iron-sulfur domain"/>
    <property type="match status" value="1"/>
</dbReference>
<accession>A0A9P8I7J8</accession>
<dbReference type="PANTHER" id="PTHR43822:SF2">
    <property type="entry name" value="HOMOACONITASE, MITOCHONDRIAL"/>
    <property type="match status" value="1"/>
</dbReference>
<evidence type="ECO:0000313" key="6">
    <source>
        <dbReference type="EMBL" id="KAH0553056.1"/>
    </source>
</evidence>
<keyword evidence="4" id="KW-0456">Lyase</keyword>
<keyword evidence="3" id="KW-0411">Iron-sulfur</keyword>
<sequence length="390" mass="40947">MVVASDSHAVHYGAIGCLGTPIVRTDASAIWASSQTWWHVPPVARVNFLGTLPPGVRGKDVIAALCGLFKDDVLNHAIEFTGSEETMESLPMDCRMAIANMACEWGGLSANFKAAAKVFKDAASANPGFKPKVSDGVSLYIAAASAREQAAAEAAGDWQTLLNAGAQPLPSGCGPCIGLASTTYPSGIGLLKPGQIGISSSNRNLPGRMGSREAQTYLASAEVVAASALSGTISGLDGFKVPANWSGVVHGFGTSPEKTTEGELASTIQQLDCFIERVESAEVVSERTTEIVAGFPKNISGEIIFCDADNISTDALYPGRLTYQDNVSQEEMARACMENYDPSFDSIAGPNDVLVGGYNLGTGSSREQGKDFLFPLLPFLEPPGLIKYPK</sequence>
<evidence type="ECO:0000256" key="1">
    <source>
        <dbReference type="ARBA" id="ARBA00022723"/>
    </source>
</evidence>
<proteinExistence type="predicted"/>
<keyword evidence="1" id="KW-0479">Metal-binding</keyword>
<evidence type="ECO:0000256" key="3">
    <source>
        <dbReference type="ARBA" id="ARBA00023014"/>
    </source>
</evidence>
<dbReference type="Pfam" id="PF00330">
    <property type="entry name" value="Aconitase"/>
    <property type="match status" value="1"/>
</dbReference>
<dbReference type="AlphaFoldDB" id="A0A9P8I7J8"/>
<dbReference type="InterPro" id="IPR036008">
    <property type="entry name" value="Aconitase_4Fe-4S_dom"/>
</dbReference>
<keyword evidence="7" id="KW-1185">Reference proteome</keyword>
<evidence type="ECO:0000256" key="2">
    <source>
        <dbReference type="ARBA" id="ARBA00023004"/>
    </source>
</evidence>
<dbReference type="SUPFAM" id="SSF52016">
    <property type="entry name" value="LeuD/IlvD-like"/>
    <property type="match status" value="1"/>
</dbReference>